<proteinExistence type="predicted"/>
<dbReference type="GO" id="GO:0036156">
    <property type="term" value="C:inner dynein arm"/>
    <property type="evidence" value="ECO:0007669"/>
    <property type="project" value="TreeGrafter"/>
</dbReference>
<dbReference type="EMBL" id="AFYH01051921">
    <property type="status" value="NOT_ANNOTATED_CDS"/>
    <property type="molecule type" value="Genomic_DNA"/>
</dbReference>
<feature type="region of interest" description="Disordered" evidence="5">
    <location>
        <begin position="634"/>
        <end position="655"/>
    </location>
</feature>
<dbReference type="FunFam" id="2.130.10.10:FF:001352">
    <property type="entry name" value="WD repeat domain 63"/>
    <property type="match status" value="1"/>
</dbReference>
<feature type="region of interest" description="Disordered" evidence="5">
    <location>
        <begin position="1"/>
        <end position="73"/>
    </location>
</feature>
<dbReference type="GO" id="GO:0036159">
    <property type="term" value="P:inner dynein arm assembly"/>
    <property type="evidence" value="ECO:0007669"/>
    <property type="project" value="TreeGrafter"/>
</dbReference>
<keyword evidence="2" id="KW-0963">Cytoplasm</keyword>
<dbReference type="HOGENOM" id="CLU_009390_1_0_1"/>
<sequence length="930" mass="106304">MAENDDDKDNFESPESKPAVKAKSGKGKPSSASSPMKDERHSGKKSAGSNRGTSGGKRKSKTPVKREEEMLPSGVITDTGEEIFPLVLTSKTQEIFQCRVDEDVTQDSLYKLLKKEDILHDMKTRAAISDFHPVKQLVINYPGEELLLVFDRDFKYGQNFYLVGSEASKETILHPPEILTEREEGDEGSLDAYVYKPIEPRPWICLGSEQEVEEELVEERPWKIKYMFSRVRKEFGAPINFTDRNASLEKDSYLECPSYEDKSFNIKQMEKDIAVQVVPLLQEACTQTKWAYPRNACIQYIPREFTDKEKEDCMKSKNFKDFINHVALRCEIALQQNEIMDAFFDDWKALAGEERTFGGKSDTLLKEYQSFTDLHYSKEKTVSWVDWHPVYPGIIAVAVTERLSFEEKINLSSRLLLTPSLILIWSFTDPIHPELLLECPNDIFCFKFCPSDPNIIAGGCVNGQLVLWDISGYAERLSHAKIGGGRNLADKANIFDEINEEDISATPLIRYCAVSSIEFGHKTAITDLHWLPDYYEITRMGIPHENKSGVCVQLVTCAPDCSVLFWDIRQPKIIPISMQDKKKHEEKQLDNPHGVPNTFKHLDLTWKPFIKVSLSRIGTSGEYSPLTISIRDGHLSHGSSDKTQNQTAVEKQDRGVSYSSLRVPSPKHLKQLEGISTSFYIGTEDGELVYSDWKMEKDSDTGKLFSMKPSLRFLIHDGVVHTVQRSPFFQDIILTVGGWTLAIWKEGVTTGPILQACCYQKRYTAGYWSLSRAGVFFIGKEDGSIDIWDLLEKTHECSQTQNISTSAITAIRPWIFSSKQHILAVADDFGTLHVLEIPWTLRHPSSNEKSSIQYYFEREIQHLEYFEERKIFRAKEKREMEAEEQRKKTLPIPPEISPEQMEKEECKEYQNYLALEREILIQLGLVSEAD</sequence>
<keyword evidence="7" id="KW-1185">Reference proteome</keyword>
<dbReference type="EMBL" id="AFYH01051915">
    <property type="status" value="NOT_ANNOTATED_CDS"/>
    <property type="molecule type" value="Genomic_DNA"/>
</dbReference>
<reference evidence="6" key="3">
    <citation type="submission" date="2025-09" db="UniProtKB">
        <authorList>
            <consortium name="Ensembl"/>
        </authorList>
    </citation>
    <scope>IDENTIFICATION</scope>
</reference>
<dbReference type="STRING" id="7897.ENSLACP00000023610"/>
<dbReference type="Gene3D" id="2.130.10.10">
    <property type="entry name" value="YVTN repeat-like/Quinoprotein amine dehydrogenase"/>
    <property type="match status" value="2"/>
</dbReference>
<dbReference type="Proteomes" id="UP000008672">
    <property type="component" value="Unassembled WGS sequence"/>
</dbReference>
<dbReference type="EMBL" id="AFYH01051917">
    <property type="status" value="NOT_ANNOTATED_CDS"/>
    <property type="molecule type" value="Genomic_DNA"/>
</dbReference>
<dbReference type="GO" id="GO:0060294">
    <property type="term" value="P:cilium movement involved in cell motility"/>
    <property type="evidence" value="ECO:0007669"/>
    <property type="project" value="TreeGrafter"/>
</dbReference>
<keyword evidence="3" id="KW-0853">WD repeat</keyword>
<reference evidence="7" key="1">
    <citation type="submission" date="2011-08" db="EMBL/GenBank/DDBJ databases">
        <title>The draft genome of Latimeria chalumnae.</title>
        <authorList>
            <person name="Di Palma F."/>
            <person name="Alfoldi J."/>
            <person name="Johnson J."/>
            <person name="Berlin A."/>
            <person name="Gnerre S."/>
            <person name="Jaffe D."/>
            <person name="MacCallum I."/>
            <person name="Young S."/>
            <person name="Walker B.J."/>
            <person name="Lander E."/>
            <person name="Lindblad-Toh K."/>
        </authorList>
    </citation>
    <scope>NUCLEOTIDE SEQUENCE [LARGE SCALE GENOMIC DNA]</scope>
    <source>
        <strain evidence="7">Wild caught</strain>
    </source>
</reference>
<gene>
    <name evidence="6" type="primary">DNAI3</name>
</gene>
<dbReference type="eggNOG" id="KOG1587">
    <property type="taxonomic scope" value="Eukaryota"/>
</dbReference>
<organism evidence="6 7">
    <name type="scientific">Latimeria chalumnae</name>
    <name type="common">Coelacanth</name>
    <dbReference type="NCBI Taxonomy" id="7897"/>
    <lineage>
        <taxon>Eukaryota</taxon>
        <taxon>Metazoa</taxon>
        <taxon>Chordata</taxon>
        <taxon>Craniata</taxon>
        <taxon>Vertebrata</taxon>
        <taxon>Euteleostomi</taxon>
        <taxon>Coelacanthiformes</taxon>
        <taxon>Coelacanthidae</taxon>
        <taxon>Latimeria</taxon>
    </lineage>
</organism>
<dbReference type="GeneID" id="102367036"/>
<evidence type="ECO:0000256" key="2">
    <source>
        <dbReference type="ARBA" id="ARBA00022490"/>
    </source>
</evidence>
<evidence type="ECO:0000313" key="6">
    <source>
        <dbReference type="Ensembl" id="ENSLACP00000023610.1"/>
    </source>
</evidence>
<dbReference type="PANTHER" id="PTHR12442:SF5">
    <property type="entry name" value="DYNEIN AXONEMAL INTERMEDIATE CHAIN 3"/>
    <property type="match status" value="1"/>
</dbReference>
<dbReference type="CTD" id="126820"/>
<dbReference type="EMBL" id="AFYH01051923">
    <property type="status" value="NOT_ANNOTATED_CDS"/>
    <property type="molecule type" value="Genomic_DNA"/>
</dbReference>
<dbReference type="PANTHER" id="PTHR12442">
    <property type="entry name" value="DYNEIN INTERMEDIATE CHAIN"/>
    <property type="match status" value="1"/>
</dbReference>
<evidence type="ECO:0000256" key="4">
    <source>
        <dbReference type="ARBA" id="ARBA00022737"/>
    </source>
</evidence>
<dbReference type="OrthoDB" id="6619788at2759"/>
<dbReference type="EMBL" id="AFYH01051919">
    <property type="status" value="NOT_ANNOTATED_CDS"/>
    <property type="molecule type" value="Genomic_DNA"/>
</dbReference>
<dbReference type="SUPFAM" id="SSF50978">
    <property type="entry name" value="WD40 repeat-like"/>
    <property type="match status" value="1"/>
</dbReference>
<dbReference type="SMART" id="SM00320">
    <property type="entry name" value="WD40"/>
    <property type="match status" value="3"/>
</dbReference>
<dbReference type="OMA" id="EPMLTHH"/>
<reference evidence="6" key="2">
    <citation type="submission" date="2025-08" db="UniProtKB">
        <authorList>
            <consortium name="Ensembl"/>
        </authorList>
    </citation>
    <scope>IDENTIFICATION</scope>
</reference>
<dbReference type="InParanoid" id="M3XLK4"/>
<protein>
    <submittedName>
        <fullName evidence="6">Dynein axonemal intermediate chain 3</fullName>
    </submittedName>
</protein>
<dbReference type="Ensembl" id="ENSLACT00000026103.1">
    <property type="protein sequence ID" value="ENSLACP00000023610.1"/>
    <property type="gene ID" value="ENSLACG00000016526.2"/>
</dbReference>
<dbReference type="InterPro" id="IPR050687">
    <property type="entry name" value="Dynein_IC"/>
</dbReference>
<feature type="compositionally biased region" description="Low complexity" evidence="5">
    <location>
        <begin position="16"/>
        <end position="35"/>
    </location>
</feature>
<dbReference type="EMBL" id="AFYH01051922">
    <property type="status" value="NOT_ANNOTATED_CDS"/>
    <property type="molecule type" value="Genomic_DNA"/>
</dbReference>
<dbReference type="EMBL" id="AFYH01051924">
    <property type="status" value="NOT_ANNOTATED_CDS"/>
    <property type="molecule type" value="Genomic_DNA"/>
</dbReference>
<dbReference type="AlphaFoldDB" id="M3XLK4"/>
<dbReference type="GO" id="GO:0045503">
    <property type="term" value="F:dynein light chain binding"/>
    <property type="evidence" value="ECO:0007669"/>
    <property type="project" value="TreeGrafter"/>
</dbReference>
<dbReference type="EMBL" id="AFYH01051916">
    <property type="status" value="NOT_ANNOTATED_CDS"/>
    <property type="molecule type" value="Genomic_DNA"/>
</dbReference>
<dbReference type="FunCoup" id="M3XLK4">
    <property type="interactions" value="19"/>
</dbReference>
<comment type="subcellular location">
    <subcellularLocation>
        <location evidence="1">Cytoplasm</location>
    </subcellularLocation>
</comment>
<dbReference type="EMBL" id="AFYH01051920">
    <property type="status" value="NOT_ANNOTATED_CDS"/>
    <property type="molecule type" value="Genomic_DNA"/>
</dbReference>
<keyword evidence="4" id="KW-0677">Repeat</keyword>
<dbReference type="InterPro" id="IPR015943">
    <property type="entry name" value="WD40/YVTN_repeat-like_dom_sf"/>
</dbReference>
<dbReference type="GeneTree" id="ENSGT00940000156924"/>
<dbReference type="GO" id="GO:0045504">
    <property type="term" value="F:dynein heavy chain binding"/>
    <property type="evidence" value="ECO:0007669"/>
    <property type="project" value="TreeGrafter"/>
</dbReference>
<accession>M3XLK4</accession>
<dbReference type="KEGG" id="lcm:102367036"/>
<feature type="compositionally biased region" description="Polar residues" evidence="5">
    <location>
        <begin position="637"/>
        <end position="649"/>
    </location>
</feature>
<evidence type="ECO:0000256" key="5">
    <source>
        <dbReference type="SAM" id="MobiDB-lite"/>
    </source>
</evidence>
<evidence type="ECO:0000313" key="7">
    <source>
        <dbReference type="Proteomes" id="UP000008672"/>
    </source>
</evidence>
<evidence type="ECO:0000256" key="1">
    <source>
        <dbReference type="ARBA" id="ARBA00004496"/>
    </source>
</evidence>
<dbReference type="InterPro" id="IPR001680">
    <property type="entry name" value="WD40_rpt"/>
</dbReference>
<feature type="region of interest" description="Disordered" evidence="5">
    <location>
        <begin position="882"/>
        <end position="903"/>
    </location>
</feature>
<dbReference type="RefSeq" id="XP_014342638.1">
    <property type="nucleotide sequence ID" value="XM_014487152.2"/>
</dbReference>
<dbReference type="EMBL" id="AFYH01051918">
    <property type="status" value="NOT_ANNOTATED_CDS"/>
    <property type="molecule type" value="Genomic_DNA"/>
</dbReference>
<dbReference type="InterPro" id="IPR036322">
    <property type="entry name" value="WD40_repeat_dom_sf"/>
</dbReference>
<name>M3XLK4_LATCH</name>
<evidence type="ECO:0000256" key="3">
    <source>
        <dbReference type="ARBA" id="ARBA00022574"/>
    </source>
</evidence>